<proteinExistence type="predicted"/>
<keyword evidence="2" id="KW-0378">Hydrolase</keyword>
<protein>
    <submittedName>
        <fullName evidence="2">2-pyrone-4,6-dicarboxylate hydrolase</fullName>
    </submittedName>
</protein>
<feature type="domain" description="Amidohydrolase-related" evidence="1">
    <location>
        <begin position="4"/>
        <end position="271"/>
    </location>
</feature>
<dbReference type="InterPro" id="IPR006680">
    <property type="entry name" value="Amidohydro-rel"/>
</dbReference>
<sequence>MPAVDSHAHAFDLTRQGWGGDRGFDIQPNELGTARQFLHMLSCHGFTHGVLINPLGGYGANNSYMLEAIAEAGGRLKGVALLPDATPEAEIRRMVEGGIVGIRFNLDFPTSPPLLGLAGERALARAREVGWFAQIHYHHGESIIAALPVLRGAGLPVIIDHSGRPELEAGLGQKGFQALLELGRSTDAVIKLSGVFRFSRTGSPYADTDPYIAALIEAFGIDRCIWGSDWPFLRARERVDFGPLLAALHRVVPDAADREKVLWTTPARLFRMSA</sequence>
<name>A0A917KSM6_9PROT</name>
<dbReference type="InterPro" id="IPR032466">
    <property type="entry name" value="Metal_Hydrolase"/>
</dbReference>
<dbReference type="RefSeq" id="WP_188969821.1">
    <property type="nucleotide sequence ID" value="NZ_BMKW01000010.1"/>
</dbReference>
<dbReference type="EMBL" id="BMKW01000010">
    <property type="protein sequence ID" value="GGJ28036.1"/>
    <property type="molecule type" value="Genomic_DNA"/>
</dbReference>
<dbReference type="SUPFAM" id="SSF51556">
    <property type="entry name" value="Metallo-dependent hydrolases"/>
    <property type="match status" value="1"/>
</dbReference>
<dbReference type="Gene3D" id="3.20.20.140">
    <property type="entry name" value="Metal-dependent hydrolases"/>
    <property type="match status" value="1"/>
</dbReference>
<comment type="caution">
    <text evidence="2">The sequence shown here is derived from an EMBL/GenBank/DDBJ whole genome shotgun (WGS) entry which is preliminary data.</text>
</comment>
<reference evidence="2" key="1">
    <citation type="journal article" date="2014" name="Int. J. Syst. Evol. Microbiol.">
        <title>Complete genome sequence of Corynebacterium casei LMG S-19264T (=DSM 44701T), isolated from a smear-ripened cheese.</title>
        <authorList>
            <consortium name="US DOE Joint Genome Institute (JGI-PGF)"/>
            <person name="Walter F."/>
            <person name="Albersmeier A."/>
            <person name="Kalinowski J."/>
            <person name="Ruckert C."/>
        </authorList>
    </citation>
    <scope>NUCLEOTIDE SEQUENCE</scope>
    <source>
        <strain evidence="2">CGMCC 1.3617</strain>
    </source>
</reference>
<organism evidence="2 3">
    <name type="scientific">Neoroseomonas lacus</name>
    <dbReference type="NCBI Taxonomy" id="287609"/>
    <lineage>
        <taxon>Bacteria</taxon>
        <taxon>Pseudomonadati</taxon>
        <taxon>Pseudomonadota</taxon>
        <taxon>Alphaproteobacteria</taxon>
        <taxon>Acetobacterales</taxon>
        <taxon>Acetobacteraceae</taxon>
        <taxon>Neoroseomonas</taxon>
    </lineage>
</organism>
<dbReference type="InterPro" id="IPR052358">
    <property type="entry name" value="Aro_Compnd_Degr_Hydrolases"/>
</dbReference>
<gene>
    <name evidence="2" type="ORF">GCM10011320_39200</name>
</gene>
<dbReference type="AlphaFoldDB" id="A0A917KSM6"/>
<reference evidence="2" key="2">
    <citation type="submission" date="2020-09" db="EMBL/GenBank/DDBJ databases">
        <authorList>
            <person name="Sun Q."/>
            <person name="Zhou Y."/>
        </authorList>
    </citation>
    <scope>NUCLEOTIDE SEQUENCE</scope>
    <source>
        <strain evidence="2">CGMCC 1.3617</strain>
    </source>
</reference>
<evidence type="ECO:0000313" key="3">
    <source>
        <dbReference type="Proteomes" id="UP000661507"/>
    </source>
</evidence>
<dbReference type="PANTHER" id="PTHR35563">
    <property type="entry name" value="BARREL METAL-DEPENDENT HYDROLASE, PUTATIVE (AFU_ORTHOLOGUE AFUA_1G16240)-RELATED"/>
    <property type="match status" value="1"/>
</dbReference>
<evidence type="ECO:0000259" key="1">
    <source>
        <dbReference type="Pfam" id="PF04909"/>
    </source>
</evidence>
<evidence type="ECO:0000313" key="2">
    <source>
        <dbReference type="EMBL" id="GGJ28036.1"/>
    </source>
</evidence>
<dbReference type="Proteomes" id="UP000661507">
    <property type="component" value="Unassembled WGS sequence"/>
</dbReference>
<accession>A0A917KSM6</accession>
<dbReference type="Pfam" id="PF04909">
    <property type="entry name" value="Amidohydro_2"/>
    <property type="match status" value="1"/>
</dbReference>
<keyword evidence="3" id="KW-1185">Reference proteome</keyword>
<dbReference type="GO" id="GO:0016787">
    <property type="term" value="F:hydrolase activity"/>
    <property type="evidence" value="ECO:0007669"/>
    <property type="project" value="UniProtKB-KW"/>
</dbReference>
<dbReference type="PANTHER" id="PTHR35563:SF2">
    <property type="entry name" value="BARREL METAL-DEPENDENT HYDROLASE, PUTATIVE (AFU_ORTHOLOGUE AFUA_1G16240)-RELATED"/>
    <property type="match status" value="1"/>
</dbReference>